<evidence type="ECO:0000313" key="2">
    <source>
        <dbReference type="Proteomes" id="UP001596391"/>
    </source>
</evidence>
<dbReference type="Proteomes" id="UP001596391">
    <property type="component" value="Unassembled WGS sequence"/>
</dbReference>
<dbReference type="InterPro" id="IPR054333">
    <property type="entry name" value="REase-ARP-assoc"/>
</dbReference>
<organism evidence="1 2">
    <name type="scientific">Granulicella cerasi</name>
    <dbReference type="NCBI Taxonomy" id="741063"/>
    <lineage>
        <taxon>Bacteria</taxon>
        <taxon>Pseudomonadati</taxon>
        <taxon>Acidobacteriota</taxon>
        <taxon>Terriglobia</taxon>
        <taxon>Terriglobales</taxon>
        <taxon>Acidobacteriaceae</taxon>
        <taxon>Granulicella</taxon>
    </lineage>
</organism>
<proteinExistence type="predicted"/>
<dbReference type="RefSeq" id="WP_263370875.1">
    <property type="nucleotide sequence ID" value="NZ_JAGSYD010000002.1"/>
</dbReference>
<evidence type="ECO:0000313" key="1">
    <source>
        <dbReference type="EMBL" id="MFC6647215.1"/>
    </source>
</evidence>
<protein>
    <submittedName>
        <fullName evidence="1">Uncharacterized protein</fullName>
    </submittedName>
</protein>
<keyword evidence="2" id="KW-1185">Reference proteome</keyword>
<dbReference type="Pfam" id="PF22558">
    <property type="entry name" value="REase-ARP"/>
    <property type="match status" value="1"/>
</dbReference>
<sequence>MIFGLDEDGRHGNFHHESYAQIRASTDWKRRLEKSHTAYKRSRARADWPWRELDCANSSDALLMNIFCHPGTIVEPQVQAMLGLESPVTPVFGFKPRTPLRGGKSDNTEIDMKLDHLLVEAKLTESDFQSAKTSLVHRYRDIEIVFDVADLPVIAGRYSGYQLIRSTLAAYAAHASFCVLCDARRADLIEKWYRVMRAVHLPNFRHRLQLLTWQELAAALPASLQVFLAEKYGIAA</sequence>
<comment type="caution">
    <text evidence="1">The sequence shown here is derived from an EMBL/GenBank/DDBJ whole genome shotgun (WGS) entry which is preliminary data.</text>
</comment>
<accession>A0ABW1ZCK3</accession>
<name>A0ABW1ZCK3_9BACT</name>
<reference evidence="2" key="1">
    <citation type="journal article" date="2019" name="Int. J. Syst. Evol. Microbiol.">
        <title>The Global Catalogue of Microorganisms (GCM) 10K type strain sequencing project: providing services to taxonomists for standard genome sequencing and annotation.</title>
        <authorList>
            <consortium name="The Broad Institute Genomics Platform"/>
            <consortium name="The Broad Institute Genome Sequencing Center for Infectious Disease"/>
            <person name="Wu L."/>
            <person name="Ma J."/>
        </authorList>
    </citation>
    <scope>NUCLEOTIDE SEQUENCE [LARGE SCALE GENOMIC DNA]</scope>
    <source>
        <strain evidence="2">CGMCC 1.16026</strain>
    </source>
</reference>
<gene>
    <name evidence="1" type="ORF">ACFQBQ_16885</name>
</gene>
<dbReference type="EMBL" id="JBHSWI010000001">
    <property type="protein sequence ID" value="MFC6647215.1"/>
    <property type="molecule type" value="Genomic_DNA"/>
</dbReference>